<accession>G3AHK7</accession>
<evidence type="ECO:0000256" key="1">
    <source>
        <dbReference type="SAM" id="MobiDB-lite"/>
    </source>
</evidence>
<dbReference type="KEGG" id="spaa:SPAPADRAFT_59607"/>
<keyword evidence="3" id="KW-1185">Reference proteome</keyword>
<proteinExistence type="predicted"/>
<sequence>MMSQQRQQAMFQNMQQQHIQQQQQQQQQQAQVGARLLDDALLEGVFDFNKDEPINPAQQQYNTTIQLQQERIKFIQSQQNQHQQQQQPQQMQSQPQQGSQGIPPDNFDIKEESTNDYIIGTDWLSSMGSGPGFV</sequence>
<reference evidence="2 3" key="1">
    <citation type="journal article" date="2011" name="Proc. Natl. Acad. Sci. U.S.A.">
        <title>Comparative genomics of xylose-fermenting fungi for enhanced biofuel production.</title>
        <authorList>
            <person name="Wohlbach D.J."/>
            <person name="Kuo A."/>
            <person name="Sato T.K."/>
            <person name="Potts K.M."/>
            <person name="Salamov A.A."/>
            <person name="LaButti K.M."/>
            <person name="Sun H."/>
            <person name="Clum A."/>
            <person name="Pangilinan J.L."/>
            <person name="Lindquist E.A."/>
            <person name="Lucas S."/>
            <person name="Lapidus A."/>
            <person name="Jin M."/>
            <person name="Gunawan C."/>
            <person name="Balan V."/>
            <person name="Dale B.E."/>
            <person name="Jeffries T.W."/>
            <person name="Zinkel R."/>
            <person name="Barry K.W."/>
            <person name="Grigoriev I.V."/>
            <person name="Gasch A.P."/>
        </authorList>
    </citation>
    <scope>NUCLEOTIDE SEQUENCE [LARGE SCALE GENOMIC DNA]</scope>
    <source>
        <strain evidence="3">NRRL Y-27907 / 11-Y1</strain>
    </source>
</reference>
<feature type="region of interest" description="Disordered" evidence="1">
    <location>
        <begin position="1"/>
        <end position="32"/>
    </location>
</feature>
<dbReference type="Proteomes" id="UP000000709">
    <property type="component" value="Unassembled WGS sequence"/>
</dbReference>
<dbReference type="HOGENOM" id="CLU_1897517_0_0_1"/>
<evidence type="ECO:0000313" key="3">
    <source>
        <dbReference type="Proteomes" id="UP000000709"/>
    </source>
</evidence>
<dbReference type="EMBL" id="GL996500">
    <property type="protein sequence ID" value="EGW34171.1"/>
    <property type="molecule type" value="Genomic_DNA"/>
</dbReference>
<evidence type="ECO:0000313" key="2">
    <source>
        <dbReference type="EMBL" id="EGW34171.1"/>
    </source>
</evidence>
<dbReference type="GeneID" id="18872982"/>
<gene>
    <name evidence="2" type="ORF">SPAPADRAFT_59607</name>
</gene>
<feature type="compositionally biased region" description="Low complexity" evidence="1">
    <location>
        <begin position="76"/>
        <end position="100"/>
    </location>
</feature>
<feature type="region of interest" description="Disordered" evidence="1">
    <location>
        <begin position="72"/>
        <end position="112"/>
    </location>
</feature>
<dbReference type="AlphaFoldDB" id="G3AHK7"/>
<organism evidence="3">
    <name type="scientific">Spathaspora passalidarum (strain NRRL Y-27907 / 11-Y1)</name>
    <dbReference type="NCBI Taxonomy" id="619300"/>
    <lineage>
        <taxon>Eukaryota</taxon>
        <taxon>Fungi</taxon>
        <taxon>Dikarya</taxon>
        <taxon>Ascomycota</taxon>
        <taxon>Saccharomycotina</taxon>
        <taxon>Pichiomycetes</taxon>
        <taxon>Debaryomycetaceae</taxon>
        <taxon>Spathaspora</taxon>
    </lineage>
</organism>
<name>G3AHK7_SPAPN</name>
<dbReference type="RefSeq" id="XP_007373755.1">
    <property type="nucleotide sequence ID" value="XM_007373693.1"/>
</dbReference>
<dbReference type="OrthoDB" id="4036671at2759"/>
<dbReference type="InParanoid" id="G3AHK7"/>
<feature type="compositionally biased region" description="Low complexity" evidence="1">
    <location>
        <begin position="1"/>
        <end position="31"/>
    </location>
</feature>
<protein>
    <submittedName>
        <fullName evidence="2">Uncharacterized protein</fullName>
    </submittedName>
</protein>